<feature type="region of interest" description="Disordered" evidence="1">
    <location>
        <begin position="60"/>
        <end position="81"/>
    </location>
</feature>
<gene>
    <name evidence="2" type="ORF">QTN89_02445</name>
</gene>
<feature type="region of interest" description="Disordered" evidence="1">
    <location>
        <begin position="1"/>
        <end position="28"/>
    </location>
</feature>
<organism evidence="2 3">
    <name type="scientific">Roseiconus lacunae</name>
    <dbReference type="NCBI Taxonomy" id="2605694"/>
    <lineage>
        <taxon>Bacteria</taxon>
        <taxon>Pseudomonadati</taxon>
        <taxon>Planctomycetota</taxon>
        <taxon>Planctomycetia</taxon>
        <taxon>Pirellulales</taxon>
        <taxon>Pirellulaceae</taxon>
        <taxon>Roseiconus</taxon>
    </lineage>
</organism>
<dbReference type="Proteomes" id="UP001239462">
    <property type="component" value="Unassembled WGS sequence"/>
</dbReference>
<comment type="caution">
    <text evidence="2">The sequence shown here is derived from an EMBL/GenBank/DDBJ whole genome shotgun (WGS) entry which is preliminary data.</text>
</comment>
<accession>A0ABT7PD40</accession>
<dbReference type="EMBL" id="JASZZN010000002">
    <property type="protein sequence ID" value="MDM4014273.1"/>
    <property type="molecule type" value="Genomic_DNA"/>
</dbReference>
<protein>
    <recommendedName>
        <fullName evidence="4">DUF3500 domain-containing protein</fullName>
    </recommendedName>
</protein>
<sequence>MGHTRFLAVPKHSTEIASRKPDRDSETKDDITMVIASPSRRGSIGVVIMFAVTTFALKGTADEPPTRTDQSSNDRSHSNADHALRITTEAAKNYEFYPTSNPARQFAFQPRSVLRWSNPVAGEIYGNVYLWTDNGRPQVIGSIYQWYSPMTHGSHEFHSLCAEAIEGQRQGRTVMRSQDPGLSWQQVPEQPEVAETKPRRTRQLSSIARRFQIAKTDRESVTRQLRLLAQPIYRYGDQDSDIVDGAIYTFVQGTDPEVFLLIESKKLNGKDRWHYAFARMNSVKFVAEYRDRDGEHRDVWTKEIQPWGVVKSGREPYANFGPFNAGN</sequence>
<name>A0ABT7PD40_9BACT</name>
<dbReference type="RefSeq" id="WP_289162058.1">
    <property type="nucleotide sequence ID" value="NZ_JASZZN010000002.1"/>
</dbReference>
<proteinExistence type="predicted"/>
<keyword evidence="3" id="KW-1185">Reference proteome</keyword>
<reference evidence="2 3" key="1">
    <citation type="submission" date="2023-06" db="EMBL/GenBank/DDBJ databases">
        <title>Roseiconus lacunae JC819 isolated from Gulf of Mannar region, Tamil Nadu.</title>
        <authorList>
            <person name="Pk S."/>
            <person name="Ch S."/>
            <person name="Ch V.R."/>
        </authorList>
    </citation>
    <scope>NUCLEOTIDE SEQUENCE [LARGE SCALE GENOMIC DNA]</scope>
    <source>
        <strain evidence="2 3">JC819</strain>
    </source>
</reference>
<feature type="compositionally biased region" description="Basic and acidic residues" evidence="1">
    <location>
        <begin position="12"/>
        <end position="28"/>
    </location>
</feature>
<evidence type="ECO:0008006" key="4">
    <source>
        <dbReference type="Google" id="ProtNLM"/>
    </source>
</evidence>
<evidence type="ECO:0000313" key="2">
    <source>
        <dbReference type="EMBL" id="MDM4014273.1"/>
    </source>
</evidence>
<evidence type="ECO:0000256" key="1">
    <source>
        <dbReference type="SAM" id="MobiDB-lite"/>
    </source>
</evidence>
<evidence type="ECO:0000313" key="3">
    <source>
        <dbReference type="Proteomes" id="UP001239462"/>
    </source>
</evidence>